<evidence type="ECO:0000259" key="3">
    <source>
        <dbReference type="Pfam" id="PF10620"/>
    </source>
</evidence>
<evidence type="ECO:0000313" key="6">
    <source>
        <dbReference type="Proteomes" id="UP000218288"/>
    </source>
</evidence>
<keyword evidence="2" id="KW-0548">Nucleotidyltransferase</keyword>
<evidence type="ECO:0000256" key="2">
    <source>
        <dbReference type="ARBA" id="ARBA00022695"/>
    </source>
</evidence>
<dbReference type="EMBL" id="AP014809">
    <property type="protein sequence ID" value="BAU88665.1"/>
    <property type="molecule type" value="Genomic_DNA"/>
</dbReference>
<dbReference type="Pfam" id="PF10620">
    <property type="entry name" value="MdcG"/>
    <property type="match status" value="1"/>
</dbReference>
<accession>A0A161JJQ0</accession>
<name>A0A161JJQ0_9HYPH</name>
<dbReference type="InterPro" id="IPR049180">
    <property type="entry name" value="MdcG_C"/>
</dbReference>
<evidence type="ECO:0000256" key="1">
    <source>
        <dbReference type="ARBA" id="ARBA00022679"/>
    </source>
</evidence>
<dbReference type="NCBIfam" id="TIGR03135">
    <property type="entry name" value="malonate_mdcG"/>
    <property type="match status" value="1"/>
</dbReference>
<gene>
    <name evidence="5" type="ORF">MPPM_0060</name>
</gene>
<feature type="domain" description="Phosphoribosyl-dephospho-CoA transferase MdcG C-terminal" evidence="3">
    <location>
        <begin position="91"/>
        <end position="209"/>
    </location>
</feature>
<dbReference type="Proteomes" id="UP000218288">
    <property type="component" value="Chromosome"/>
</dbReference>
<evidence type="ECO:0000313" key="5">
    <source>
        <dbReference type="EMBL" id="BAU88665.1"/>
    </source>
</evidence>
<dbReference type="Pfam" id="PF20866">
    <property type="entry name" value="MdcG_N"/>
    <property type="match status" value="1"/>
</dbReference>
<reference evidence="5 6" key="1">
    <citation type="journal article" date="2016" name="Genome Announc.">
        <title>Complete Genome Sequence of Methylobacterium populi P-1M, Isolated from Pink-Pigmented Household Biofilm.</title>
        <authorList>
            <person name="Morohoshi T."/>
            <person name="Ikeda T."/>
        </authorList>
    </citation>
    <scope>NUCLEOTIDE SEQUENCE [LARGE SCALE GENOMIC DNA]</scope>
    <source>
        <strain evidence="5 6">P-1M</strain>
    </source>
</reference>
<dbReference type="AlphaFoldDB" id="A0A161JJQ0"/>
<proteinExistence type="predicted"/>
<keyword evidence="1 5" id="KW-0808">Transferase</keyword>
<dbReference type="InterPro" id="IPR017557">
    <property type="entry name" value="Holo-ACP_synthase"/>
</dbReference>
<dbReference type="GO" id="GO:0016779">
    <property type="term" value="F:nucleotidyltransferase activity"/>
    <property type="evidence" value="ECO:0007669"/>
    <property type="project" value="UniProtKB-KW"/>
</dbReference>
<protein>
    <submittedName>
        <fullName evidence="5">Phosphoribosyl-dephospho-CoA transferase</fullName>
    </submittedName>
</protein>
<dbReference type="InterPro" id="IPR048903">
    <property type="entry name" value="MdcG_N"/>
</dbReference>
<dbReference type="RefSeq" id="WP_096482837.1">
    <property type="nucleotide sequence ID" value="NZ_AP014809.1"/>
</dbReference>
<organism evidence="5 6">
    <name type="scientific">Methylorubrum populi</name>
    <dbReference type="NCBI Taxonomy" id="223967"/>
    <lineage>
        <taxon>Bacteria</taxon>
        <taxon>Pseudomonadati</taxon>
        <taxon>Pseudomonadota</taxon>
        <taxon>Alphaproteobacteria</taxon>
        <taxon>Hyphomicrobiales</taxon>
        <taxon>Methylobacteriaceae</taxon>
        <taxon>Methylorubrum</taxon>
    </lineage>
</organism>
<feature type="domain" description="Phosphoribosyl-dephospho-CoA transferase MdcG N-terminal" evidence="4">
    <location>
        <begin position="6"/>
        <end position="83"/>
    </location>
</feature>
<sequence>MAEAYRRHDLLDVEPGAWAAAIAARADLAGVPHVAAWAEDGRPVILRRRNPGDEAGLIPVGLPLPPRDGKRRIGFALPPDAVRPRRPLLLAESRGACPPAWAATLGALIALSECHGLAPRPFGSLLWQSLTGLPYLSERSDLDLLWPVRAAIPPGLLDGLANIDARAPMRLDGEILFPDGSGVNWRELHAAAPDDTVLVKHRDRLVLREAAAVLAGRPAGGLAGVGE</sequence>
<dbReference type="OrthoDB" id="5498803at2"/>
<evidence type="ECO:0000259" key="4">
    <source>
        <dbReference type="Pfam" id="PF20866"/>
    </source>
</evidence>